<dbReference type="GO" id="GO:0005839">
    <property type="term" value="C:proteasome core complex"/>
    <property type="evidence" value="ECO:0007669"/>
    <property type="project" value="InterPro"/>
</dbReference>
<dbReference type="HAMAP" id="MF_00248">
    <property type="entry name" value="HslV"/>
    <property type="match status" value="1"/>
</dbReference>
<dbReference type="EMBL" id="AP018907">
    <property type="protein sequence ID" value="BBF94554.1"/>
    <property type="molecule type" value="Genomic_DNA"/>
</dbReference>
<evidence type="ECO:0000256" key="6">
    <source>
        <dbReference type="ARBA" id="ARBA00023053"/>
    </source>
</evidence>
<dbReference type="InterPro" id="IPR022281">
    <property type="entry name" value="ATP-dep_Prtase_HsIV_su"/>
</dbReference>
<dbReference type="RefSeq" id="WP_126401636.1">
    <property type="nucleotide sequence ID" value="NZ_AP018907.1"/>
</dbReference>
<feature type="binding site" evidence="7">
    <location>
        <position position="173"/>
    </location>
    <ligand>
        <name>Na(+)</name>
        <dbReference type="ChEBI" id="CHEBI:29101"/>
    </ligand>
</feature>
<dbReference type="GO" id="GO:0051603">
    <property type="term" value="P:proteolysis involved in protein catabolic process"/>
    <property type="evidence" value="ECO:0007669"/>
    <property type="project" value="InterPro"/>
</dbReference>
<feature type="active site" evidence="7">
    <location>
        <position position="13"/>
    </location>
</feature>
<evidence type="ECO:0000256" key="3">
    <source>
        <dbReference type="ARBA" id="ARBA00022670"/>
    </source>
</evidence>
<feature type="binding site" evidence="7">
    <location>
        <position position="167"/>
    </location>
    <ligand>
        <name>Na(+)</name>
        <dbReference type="ChEBI" id="CHEBI:29101"/>
    </ligand>
</feature>
<keyword evidence="6 7" id="KW-0915">Sodium</keyword>
<name>A0A348G4S1_9HYPH</name>
<gene>
    <name evidence="7 8" type="primary">hslV</name>
    <name evidence="8" type="ORF">BLTE_32390</name>
</gene>
<dbReference type="PROSITE" id="PS51476">
    <property type="entry name" value="PROTEASOME_BETA_2"/>
    <property type="match status" value="1"/>
</dbReference>
<comment type="catalytic activity">
    <reaction evidence="7">
        <text>ATP-dependent cleavage of peptide bonds with broad specificity.</text>
        <dbReference type="EC" id="3.4.25.2"/>
    </reaction>
</comment>
<evidence type="ECO:0000256" key="4">
    <source>
        <dbReference type="ARBA" id="ARBA00022698"/>
    </source>
</evidence>
<comment type="similarity">
    <text evidence="1 7">Belongs to the peptidase T1B family. HslV subfamily.</text>
</comment>
<dbReference type="CDD" id="cd01913">
    <property type="entry name" value="protease_HslV"/>
    <property type="match status" value="1"/>
</dbReference>
<dbReference type="InterPro" id="IPR001353">
    <property type="entry name" value="Proteasome_sua/b"/>
</dbReference>
<evidence type="ECO:0000256" key="5">
    <source>
        <dbReference type="ARBA" id="ARBA00022801"/>
    </source>
</evidence>
<dbReference type="OrthoDB" id="9804884at2"/>
<evidence type="ECO:0000313" key="8">
    <source>
        <dbReference type="EMBL" id="BBF94554.1"/>
    </source>
</evidence>
<dbReference type="Pfam" id="PF00227">
    <property type="entry name" value="Proteasome"/>
    <property type="match status" value="1"/>
</dbReference>
<dbReference type="Proteomes" id="UP000266934">
    <property type="component" value="Chromosome"/>
</dbReference>
<dbReference type="GO" id="GO:0004298">
    <property type="term" value="F:threonine-type endopeptidase activity"/>
    <property type="evidence" value="ECO:0007669"/>
    <property type="project" value="UniProtKB-KW"/>
</dbReference>
<comment type="activity regulation">
    <text evidence="7">Allosterically activated by HslU binding.</text>
</comment>
<keyword evidence="7" id="KW-0963">Cytoplasm</keyword>
<dbReference type="InterPro" id="IPR023333">
    <property type="entry name" value="Proteasome_suB-type"/>
</dbReference>
<evidence type="ECO:0000256" key="7">
    <source>
        <dbReference type="HAMAP-Rule" id="MF_00248"/>
    </source>
</evidence>
<comment type="subcellular location">
    <subcellularLocation>
        <location evidence="7">Cytoplasm</location>
    </subcellularLocation>
</comment>
<evidence type="ECO:0000313" key="9">
    <source>
        <dbReference type="Proteomes" id="UP000266934"/>
    </source>
</evidence>
<dbReference type="NCBIfam" id="NF003964">
    <property type="entry name" value="PRK05456.1"/>
    <property type="match status" value="1"/>
</dbReference>
<reference evidence="8 9" key="1">
    <citation type="submission" date="2018-08" db="EMBL/GenBank/DDBJ databases">
        <title>Complete genome sequencing of Blastochloris tepida GI.</title>
        <authorList>
            <person name="Tsukatani Y."/>
            <person name="Mori H."/>
        </authorList>
    </citation>
    <scope>NUCLEOTIDE SEQUENCE [LARGE SCALE GENOMIC DNA]</scope>
    <source>
        <strain evidence="8 9">GI</strain>
    </source>
</reference>
<keyword evidence="2 7" id="KW-0021">Allosteric enzyme</keyword>
<dbReference type="EC" id="3.4.25.2" evidence="7"/>
<dbReference type="PANTHER" id="PTHR32194">
    <property type="entry name" value="METALLOPROTEASE TLDD"/>
    <property type="match status" value="1"/>
</dbReference>
<dbReference type="PIRSF" id="PIRSF039093">
    <property type="entry name" value="HslV"/>
    <property type="match status" value="1"/>
</dbReference>
<evidence type="ECO:0000256" key="2">
    <source>
        <dbReference type="ARBA" id="ARBA00022533"/>
    </source>
</evidence>
<organism evidence="8 9">
    <name type="scientific">Blastochloris tepida</name>
    <dbReference type="NCBI Taxonomy" id="2233851"/>
    <lineage>
        <taxon>Bacteria</taxon>
        <taxon>Pseudomonadati</taxon>
        <taxon>Pseudomonadota</taxon>
        <taxon>Alphaproteobacteria</taxon>
        <taxon>Hyphomicrobiales</taxon>
        <taxon>Blastochloridaceae</taxon>
        <taxon>Blastochloris</taxon>
    </lineage>
</organism>
<dbReference type="GO" id="GO:0009376">
    <property type="term" value="C:HslUV protease complex"/>
    <property type="evidence" value="ECO:0007669"/>
    <property type="project" value="UniProtKB-UniRule"/>
</dbReference>
<keyword evidence="5 7" id="KW-0378">Hydrolase</keyword>
<dbReference type="PANTHER" id="PTHR32194:SF7">
    <property type="entry name" value="ATP-DEPENDENT PROTEASE SUBUNIT HSLV"/>
    <property type="match status" value="1"/>
</dbReference>
<dbReference type="AlphaFoldDB" id="A0A348G4S1"/>
<keyword evidence="4 7" id="KW-0888">Threonine protease</keyword>
<dbReference type="Gene3D" id="3.60.20.10">
    <property type="entry name" value="Glutamine Phosphoribosylpyrophosphate, subunit 1, domain 1"/>
    <property type="match status" value="1"/>
</dbReference>
<protein>
    <recommendedName>
        <fullName evidence="7">ATP-dependent protease subunit HslV</fullName>
        <ecNumber evidence="7">3.4.25.2</ecNumber>
    </recommendedName>
</protein>
<dbReference type="GO" id="GO:0046872">
    <property type="term" value="F:metal ion binding"/>
    <property type="evidence" value="ECO:0007669"/>
    <property type="project" value="UniProtKB-KW"/>
</dbReference>
<dbReference type="SUPFAM" id="SSF56235">
    <property type="entry name" value="N-terminal nucleophile aminohydrolases (Ntn hydrolases)"/>
    <property type="match status" value="1"/>
</dbReference>
<proteinExistence type="inferred from homology"/>
<keyword evidence="9" id="KW-1185">Reference proteome</keyword>
<keyword evidence="3 7" id="KW-0645">Protease</keyword>
<accession>A0A348G4S1</accession>
<evidence type="ECO:0000256" key="1">
    <source>
        <dbReference type="ARBA" id="ARBA00006053"/>
    </source>
</evidence>
<sequence length="186" mass="19758">MSEHNAVPVWHGTTILTVRKGGMVAVGGDGQVSLGQTVIKANARKVRRIGKGDVIGGFAGATADAFTLFERLEAKLDQYPGQLVRACVELAKDWRTDRYLRRLEAMMIVADREATLVLSGTGDVLEPENGVMGIGSGGNYALAAARALVDTELSAEAIVKKSLGIAADICVYTNREIVVETLDGAR</sequence>
<keyword evidence="7" id="KW-0479">Metal-binding</keyword>
<dbReference type="NCBIfam" id="TIGR03692">
    <property type="entry name" value="ATP_dep_HslV"/>
    <property type="match status" value="1"/>
</dbReference>
<comment type="subunit">
    <text evidence="7">A double ring-shaped homohexamer of HslV is capped on each side by a ring-shaped HslU homohexamer. The assembly of the HslU/HslV complex is dependent on binding of ATP.</text>
</comment>
<feature type="binding site" evidence="7">
    <location>
        <position position="170"/>
    </location>
    <ligand>
        <name>Na(+)</name>
        <dbReference type="ChEBI" id="CHEBI:29101"/>
    </ligand>
</feature>
<comment type="function">
    <text evidence="7">Protease subunit of a proteasome-like degradation complex believed to be a general protein degrading machinery.</text>
</comment>
<dbReference type="KEGG" id="blag:BLTE_32390"/>
<dbReference type="InterPro" id="IPR029055">
    <property type="entry name" value="Ntn_hydrolases_N"/>
</dbReference>